<dbReference type="Proteomes" id="UP001222932">
    <property type="component" value="Unassembled WGS sequence"/>
</dbReference>
<dbReference type="EMBL" id="BTCM01000001">
    <property type="protein sequence ID" value="GMK54894.1"/>
    <property type="molecule type" value="Genomic_DNA"/>
</dbReference>
<dbReference type="AlphaFoldDB" id="A0AAD3YAN1"/>
<organism evidence="2 3">
    <name type="scientific">Cutaneotrichosporon spelunceum</name>
    <dbReference type="NCBI Taxonomy" id="1672016"/>
    <lineage>
        <taxon>Eukaryota</taxon>
        <taxon>Fungi</taxon>
        <taxon>Dikarya</taxon>
        <taxon>Basidiomycota</taxon>
        <taxon>Agaricomycotina</taxon>
        <taxon>Tremellomycetes</taxon>
        <taxon>Trichosporonales</taxon>
        <taxon>Trichosporonaceae</taxon>
        <taxon>Cutaneotrichosporon</taxon>
    </lineage>
</organism>
<reference evidence="2" key="2">
    <citation type="submission" date="2023-06" db="EMBL/GenBank/DDBJ databases">
        <authorList>
            <person name="Kobayashi Y."/>
            <person name="Kayamori A."/>
            <person name="Aoki K."/>
            <person name="Shiwa Y."/>
            <person name="Fujita N."/>
            <person name="Sugita T."/>
            <person name="Iwasaki W."/>
            <person name="Tanaka N."/>
            <person name="Takashima M."/>
        </authorList>
    </citation>
    <scope>NUCLEOTIDE SEQUENCE</scope>
    <source>
        <strain evidence="2">HIS016</strain>
    </source>
</reference>
<evidence type="ECO:0000313" key="3">
    <source>
        <dbReference type="Proteomes" id="UP001222932"/>
    </source>
</evidence>
<reference evidence="2" key="1">
    <citation type="journal article" date="2023" name="BMC Genomics">
        <title>Chromosome-level genome assemblies of Cutaneotrichosporon spp. (Trichosporonales, Basidiomycota) reveal imbalanced evolution between nucleotide sequences and chromosome synteny.</title>
        <authorList>
            <person name="Kobayashi Y."/>
            <person name="Kayamori A."/>
            <person name="Aoki K."/>
            <person name="Shiwa Y."/>
            <person name="Matsutani M."/>
            <person name="Fujita N."/>
            <person name="Sugita T."/>
            <person name="Iwasaki W."/>
            <person name="Tanaka N."/>
            <person name="Takashima M."/>
        </authorList>
    </citation>
    <scope>NUCLEOTIDE SEQUENCE</scope>
    <source>
        <strain evidence="2">HIS016</strain>
    </source>
</reference>
<name>A0AAD3YAN1_9TREE</name>
<comment type="caution">
    <text evidence="2">The sequence shown here is derived from an EMBL/GenBank/DDBJ whole genome shotgun (WGS) entry which is preliminary data.</text>
</comment>
<protein>
    <submittedName>
        <fullName evidence="2">Uncharacterized protein</fullName>
    </submittedName>
</protein>
<feature type="region of interest" description="Disordered" evidence="1">
    <location>
        <begin position="91"/>
        <end position="118"/>
    </location>
</feature>
<gene>
    <name evidence="2" type="ORF">CspeluHIS016_0114800</name>
</gene>
<proteinExistence type="predicted"/>
<evidence type="ECO:0000313" key="2">
    <source>
        <dbReference type="EMBL" id="GMK54894.1"/>
    </source>
</evidence>
<keyword evidence="3" id="KW-1185">Reference proteome</keyword>
<sequence length="360" mass="39327">MLSYPLITSLRRTTSLPIDSYPLWQDLAVHHVDGGVALPPRPIISEPMEELDSASFPFMAPSSTFSGPATSSTRFCDSPTDVINSPEPLFEEAQVDSPTPSDDCDSENDSPPMTPVELPTQRYSATQLHEWVVAQLSEGCTRDSGVYDWLLPSTTPNATCDDDDEARLAYTLSESDNSDVNCEIAPDQAEDAVYLQRVSQRSDPFEYTAYLDRQSDLQGDEEDRGNCGVPTIAVEDPIALDFTVMHKTVAIEESPVIGSPVLGEPAAESNLPAFIPLSRSNTLDQFGHIMRPLSVAAPRGTAPAAAPQSSTRTIFMDTLSKAMAMEVGAETWSRRRCAAGSIQRLRKSFQRVWRGPVAPR</sequence>
<accession>A0AAD3YAN1</accession>
<evidence type="ECO:0000256" key="1">
    <source>
        <dbReference type="SAM" id="MobiDB-lite"/>
    </source>
</evidence>